<reference evidence="20" key="1">
    <citation type="journal article" date="2004" name="RNA">
        <title>Mitochondrial 3' tRNA editing in the jakobid Seculamonas ecuadoriensis: a novel mechanism and implications for tRNA processing.</title>
        <authorList>
            <person name="Leigh J."/>
            <person name="Lang B.F."/>
        </authorList>
    </citation>
    <scope>NUCLEOTIDE SEQUENCE</scope>
    <source>
        <strain evidence="20">ATCC 50634</strain>
    </source>
</reference>
<dbReference type="EC" id="7.1.1.2" evidence="2 16"/>
<evidence type="ECO:0000256" key="16">
    <source>
        <dbReference type="RuleBase" id="RU003404"/>
    </source>
</evidence>
<keyword evidence="9" id="KW-0249">Electron transport</keyword>
<keyword evidence="12 16" id="KW-0830">Ubiquinone</keyword>
<dbReference type="PANTHER" id="PTHR42829:SF2">
    <property type="entry name" value="NADH-UBIQUINONE OXIDOREDUCTASE CHAIN 5"/>
    <property type="match status" value="1"/>
</dbReference>
<dbReference type="AlphaFoldDB" id="M4QD24"/>
<feature type="domain" description="NADH:quinone oxidoreductase/Mrp antiporter transmembrane" evidence="17">
    <location>
        <begin position="131"/>
        <end position="420"/>
    </location>
</feature>
<feature type="transmembrane region" description="Helical" evidence="16">
    <location>
        <begin position="136"/>
        <end position="155"/>
    </location>
</feature>
<dbReference type="Gene3D" id="1.20.5.2700">
    <property type="match status" value="1"/>
</dbReference>
<dbReference type="PRINTS" id="PR01435">
    <property type="entry name" value="NPOXDRDTASE5"/>
</dbReference>
<dbReference type="PANTHER" id="PTHR42829">
    <property type="entry name" value="NADH-UBIQUINONE OXIDOREDUCTASE CHAIN 5"/>
    <property type="match status" value="1"/>
</dbReference>
<comment type="similarity">
    <text evidence="16">Belongs to the complex I subunit 5 family.</text>
</comment>
<dbReference type="GO" id="GO:0008137">
    <property type="term" value="F:NADH dehydrogenase (ubiquinone) activity"/>
    <property type="evidence" value="ECO:0007669"/>
    <property type="project" value="UniProtKB-EC"/>
</dbReference>
<keyword evidence="20" id="KW-0560">Oxidoreductase</keyword>
<feature type="transmembrane region" description="Helical" evidence="16">
    <location>
        <begin position="83"/>
        <end position="101"/>
    </location>
</feature>
<feature type="transmembrane region" description="Helical" evidence="16">
    <location>
        <begin position="176"/>
        <end position="199"/>
    </location>
</feature>
<dbReference type="GO" id="GO:0003954">
    <property type="term" value="F:NADH dehydrogenase activity"/>
    <property type="evidence" value="ECO:0007669"/>
    <property type="project" value="TreeGrafter"/>
</dbReference>
<dbReference type="InterPro" id="IPR001516">
    <property type="entry name" value="Proton_antipo_N"/>
</dbReference>
<organism evidence="20">
    <name type="scientific">Histiona aroides</name>
    <name type="common">Flagellate</name>
    <dbReference type="NCBI Taxonomy" id="392300"/>
    <lineage>
        <taxon>Eukaryota</taxon>
        <taxon>Discoba</taxon>
        <taxon>Jakobida</taxon>
        <taxon>Histionina</taxon>
        <taxon>Histionidae</taxon>
        <taxon>Histiona</taxon>
    </lineage>
</organism>
<feature type="transmembrane region" description="Helical" evidence="16">
    <location>
        <begin position="311"/>
        <end position="331"/>
    </location>
</feature>
<feature type="domain" description="NADH dehydrogenase subunit 5 C-terminal" evidence="19">
    <location>
        <begin position="512"/>
        <end position="638"/>
    </location>
</feature>
<keyword evidence="13 16" id="KW-0496">Mitochondrion</keyword>
<feature type="domain" description="NADH-Ubiquinone oxidoreductase (complex I) chain 5 N-terminal" evidence="18">
    <location>
        <begin position="64"/>
        <end position="114"/>
    </location>
</feature>
<dbReference type="GO" id="GO:0015990">
    <property type="term" value="P:electron transport coupled proton transport"/>
    <property type="evidence" value="ECO:0007669"/>
    <property type="project" value="TreeGrafter"/>
</dbReference>
<gene>
    <name evidence="20" type="primary">nad5</name>
</gene>
<dbReference type="InterPro" id="IPR003945">
    <property type="entry name" value="NU5C-like"/>
</dbReference>
<feature type="transmembrane region" description="Helical" evidence="16">
    <location>
        <begin position="519"/>
        <end position="537"/>
    </location>
</feature>
<feature type="transmembrane region" description="Helical" evidence="16">
    <location>
        <begin position="211"/>
        <end position="232"/>
    </location>
</feature>
<keyword evidence="8" id="KW-1278">Translocase</keyword>
<dbReference type="Pfam" id="PF00361">
    <property type="entry name" value="Proton_antipo_M"/>
    <property type="match status" value="1"/>
</dbReference>
<evidence type="ECO:0000256" key="13">
    <source>
        <dbReference type="ARBA" id="ARBA00023128"/>
    </source>
</evidence>
<feature type="transmembrane region" description="Helical" evidence="16">
    <location>
        <begin position="253"/>
        <end position="271"/>
    </location>
</feature>
<accession>M4QD24</accession>
<protein>
    <recommendedName>
        <fullName evidence="3 16">NADH-ubiquinone oxidoreductase chain 5</fullName>
        <ecNumber evidence="2 16">7.1.1.2</ecNumber>
    </recommendedName>
</protein>
<dbReference type="GO" id="GO:0005743">
    <property type="term" value="C:mitochondrial inner membrane"/>
    <property type="evidence" value="ECO:0007669"/>
    <property type="project" value="UniProtKB-SubCell"/>
</dbReference>
<dbReference type="GO" id="GO:0042773">
    <property type="term" value="P:ATP synthesis coupled electron transport"/>
    <property type="evidence" value="ECO:0007669"/>
    <property type="project" value="InterPro"/>
</dbReference>
<evidence type="ECO:0000256" key="11">
    <source>
        <dbReference type="ARBA" id="ARBA00023027"/>
    </source>
</evidence>
<dbReference type="InterPro" id="IPR001750">
    <property type="entry name" value="ND/Mrp_TM"/>
</dbReference>
<reference evidence="20" key="3">
    <citation type="journal article" date="2013" name="Genome Biol. Evol.">
        <title>Strikingly bacteria-like and gene-rich mitochondrial genomes throughout jakobid protists.</title>
        <authorList>
            <person name="Burger G."/>
            <person name="Gray M.W."/>
            <person name="Forget L."/>
            <person name="Lang B.F."/>
        </authorList>
    </citation>
    <scope>NUCLEOTIDE SEQUENCE</scope>
    <source>
        <strain evidence="20">ATCC 50634</strain>
    </source>
</reference>
<feature type="domain" description="NADH dehydrogenase subunit 5 C-terminal" evidence="19">
    <location>
        <begin position="434"/>
        <end position="487"/>
    </location>
</feature>
<feature type="transmembrane region" description="Helical" evidence="16">
    <location>
        <begin position="26"/>
        <end position="50"/>
    </location>
</feature>
<feature type="transmembrane region" description="Helical" evidence="16">
    <location>
        <begin position="113"/>
        <end position="130"/>
    </location>
</feature>
<evidence type="ECO:0000256" key="4">
    <source>
        <dbReference type="ARBA" id="ARBA00022448"/>
    </source>
</evidence>
<feature type="transmembrane region" description="Helical" evidence="16">
    <location>
        <begin position="381"/>
        <end position="400"/>
    </location>
</feature>
<evidence type="ECO:0000256" key="9">
    <source>
        <dbReference type="ARBA" id="ARBA00022982"/>
    </source>
</evidence>
<keyword evidence="10 16" id="KW-1133">Transmembrane helix</keyword>
<dbReference type="NCBIfam" id="TIGR01974">
    <property type="entry name" value="NDH_I_L"/>
    <property type="match status" value="1"/>
</dbReference>
<evidence type="ECO:0000256" key="5">
    <source>
        <dbReference type="ARBA" id="ARBA00022660"/>
    </source>
</evidence>
<dbReference type="Pfam" id="PF00662">
    <property type="entry name" value="Proton_antipo_N"/>
    <property type="match status" value="1"/>
</dbReference>
<name>M4QD24_HISAR</name>
<reference evidence="20" key="2">
    <citation type="journal article" date="2006" name="RNA">
        <title>Hybrid E. coli--Mitochondrial ribonuclease P RNAs are catalytically active.</title>
        <authorList>
            <person name="Seif E."/>
            <person name="Cadieux A."/>
            <person name="Lang B.F."/>
        </authorList>
    </citation>
    <scope>NUCLEOTIDE SEQUENCE</scope>
    <source>
        <strain evidence="20">ATCC 50634</strain>
    </source>
</reference>
<keyword evidence="14 16" id="KW-0472">Membrane</keyword>
<evidence type="ECO:0000256" key="14">
    <source>
        <dbReference type="ARBA" id="ARBA00023136"/>
    </source>
</evidence>
<feature type="transmembrane region" description="Helical" evidence="16">
    <location>
        <begin position="420"/>
        <end position="441"/>
    </location>
</feature>
<geneLocation type="mitochondrion" evidence="20"/>
<comment type="function">
    <text evidence="16">Core subunit of the mitochondrial membrane respiratory chain NADH dehydrogenase (Complex I) which catalyzes electron transfer from NADH through the respiratory chain, using ubiquinone as an electron acceptor. Essential for the catalytic activity and assembly of complex I.</text>
</comment>
<keyword evidence="4 16" id="KW-0813">Transport</keyword>
<keyword evidence="7" id="KW-0999">Mitochondrion inner membrane</keyword>
<evidence type="ECO:0000259" key="17">
    <source>
        <dbReference type="Pfam" id="PF00361"/>
    </source>
</evidence>
<evidence type="ECO:0000256" key="7">
    <source>
        <dbReference type="ARBA" id="ARBA00022792"/>
    </source>
</evidence>
<proteinExistence type="inferred from homology"/>
<keyword evidence="11 16" id="KW-0520">NAD</keyword>
<evidence type="ECO:0000256" key="12">
    <source>
        <dbReference type="ARBA" id="ARBA00023075"/>
    </source>
</evidence>
<feature type="transmembrane region" description="Helical" evidence="16">
    <location>
        <begin position="462"/>
        <end position="482"/>
    </location>
</feature>
<evidence type="ECO:0000256" key="6">
    <source>
        <dbReference type="ARBA" id="ARBA00022692"/>
    </source>
</evidence>
<evidence type="ECO:0000256" key="3">
    <source>
        <dbReference type="ARBA" id="ARBA00021096"/>
    </source>
</evidence>
<dbReference type="NCBIfam" id="NF005141">
    <property type="entry name" value="PRK06590.1"/>
    <property type="match status" value="1"/>
</dbReference>
<dbReference type="EMBL" id="KC353353">
    <property type="protein sequence ID" value="AGH24090.1"/>
    <property type="molecule type" value="Genomic_DNA"/>
</dbReference>
<comment type="subcellular location">
    <subcellularLocation>
        <location evidence="1">Mitochondrion inner membrane</location>
        <topology evidence="1">Multi-pass membrane protein</topology>
    </subcellularLocation>
</comment>
<sequence length="670" mass="74926">MYLLIVFLPLLGSITSGFFGRSLGKYGSAIITTTCVLFSAIFSITAFYQVGLCGTSCYIRLFNWIDSEMLHASWGFLFDSLTVVMLIVVTIVSSLVHIYSIGYMSHDPHLPRFMAYLSLFTFFMLMLVTGDNFVQMFLGWEGVGLCSYLLINFWFTRLQANKAAIKAMVMNRIGDFGLSLGMMAIFYTFKSLDFITVFALTPYMTDYTITFLNYEMHALTLICILLFVGAVGKSSQLGLHTWLPDAMEGPTPVSALIHAATMVTAGVFLVARCSPIFEYAPDALLVVTVVGAMTAFFAATTGMLQNDIKRVIAYSTCSQLGYMAFACGISSYSVGMFHLMNHAFFKALLFLSAGCVIHALADEQDMRRMGGIIKMVPFTYAMMLIGSMSLMGFPFLTGFYSKDVILELAYAKYTIDGTFAHWLGTIAAFFTAFYSFRLVYLTFLSDTNAPRTIINHAHDAPFIMAFPLMILAIGSIFVGFIMKDMMIGLGTDFWGNSLFTHPSNLTLVESEFIPTSVKLLPVALSIVGASLAIYLNSQYAKWLVSLKLSTVGRELYSFLNKRWYFDIVYNEYVGRKLLSFGYNISFKAIDKGVIEVLGPYGLERMIKRLTSKASELQTGYIYHYAFIMLLGITLLITIVGLWDILSNYVDYKLCLLYLITVVFYGYAENK</sequence>
<evidence type="ECO:0000256" key="2">
    <source>
        <dbReference type="ARBA" id="ARBA00012944"/>
    </source>
</evidence>
<feature type="transmembrane region" description="Helical" evidence="16">
    <location>
        <begin position="621"/>
        <end position="642"/>
    </location>
</feature>
<comment type="catalytic activity">
    <reaction evidence="15 16">
        <text>a ubiquinone + NADH + 5 H(+)(in) = a ubiquinol + NAD(+) + 4 H(+)(out)</text>
        <dbReference type="Rhea" id="RHEA:29091"/>
        <dbReference type="Rhea" id="RHEA-COMP:9565"/>
        <dbReference type="Rhea" id="RHEA-COMP:9566"/>
        <dbReference type="ChEBI" id="CHEBI:15378"/>
        <dbReference type="ChEBI" id="CHEBI:16389"/>
        <dbReference type="ChEBI" id="CHEBI:17976"/>
        <dbReference type="ChEBI" id="CHEBI:57540"/>
        <dbReference type="ChEBI" id="CHEBI:57945"/>
        <dbReference type="EC" id="7.1.1.2"/>
    </reaction>
</comment>
<dbReference type="InterPro" id="IPR010934">
    <property type="entry name" value="NADH_DH_su5_C"/>
</dbReference>
<feature type="transmembrane region" description="Helical" evidence="16">
    <location>
        <begin position="283"/>
        <end position="304"/>
    </location>
</feature>
<keyword evidence="5" id="KW-0679">Respiratory chain</keyword>
<feature type="transmembrane region" description="Helical" evidence="16">
    <location>
        <begin position="648"/>
        <end position="667"/>
    </location>
</feature>
<evidence type="ECO:0000256" key="1">
    <source>
        <dbReference type="ARBA" id="ARBA00004448"/>
    </source>
</evidence>
<evidence type="ECO:0000259" key="18">
    <source>
        <dbReference type="Pfam" id="PF00662"/>
    </source>
</evidence>
<evidence type="ECO:0000313" key="20">
    <source>
        <dbReference type="EMBL" id="AGH24090.1"/>
    </source>
</evidence>
<evidence type="ECO:0000256" key="10">
    <source>
        <dbReference type="ARBA" id="ARBA00022989"/>
    </source>
</evidence>
<evidence type="ECO:0000259" key="19">
    <source>
        <dbReference type="Pfam" id="PF06455"/>
    </source>
</evidence>
<dbReference type="PRINTS" id="PR01434">
    <property type="entry name" value="NADHDHGNASE5"/>
</dbReference>
<evidence type="ECO:0000256" key="8">
    <source>
        <dbReference type="ARBA" id="ARBA00022967"/>
    </source>
</evidence>
<evidence type="ECO:0000256" key="15">
    <source>
        <dbReference type="ARBA" id="ARBA00049551"/>
    </source>
</evidence>
<dbReference type="InterPro" id="IPR018393">
    <property type="entry name" value="NADHpl_OxRdtase_5_subgr"/>
</dbReference>
<keyword evidence="6 16" id="KW-0812">Transmembrane</keyword>
<dbReference type="Pfam" id="PF06455">
    <property type="entry name" value="NADH5_C"/>
    <property type="match status" value="2"/>
</dbReference>